<keyword evidence="2" id="KW-1133">Transmembrane helix</keyword>
<keyword evidence="2" id="KW-0812">Transmembrane</keyword>
<evidence type="ECO:0000313" key="3">
    <source>
        <dbReference type="EMBL" id="CAD7698675.1"/>
    </source>
</evidence>
<feature type="compositionally biased region" description="Low complexity" evidence="1">
    <location>
        <begin position="45"/>
        <end position="56"/>
    </location>
</feature>
<feature type="compositionally biased region" description="Basic and acidic residues" evidence="1">
    <location>
        <begin position="209"/>
        <end position="245"/>
    </location>
</feature>
<evidence type="ECO:0000256" key="2">
    <source>
        <dbReference type="SAM" id="Phobius"/>
    </source>
</evidence>
<feature type="compositionally biased region" description="Basic and acidic residues" evidence="1">
    <location>
        <begin position="182"/>
        <end position="191"/>
    </location>
</feature>
<name>A0A8S1IXC4_9CHLO</name>
<gene>
    <name evidence="3" type="ORF">OSTQU699_LOCUS4036</name>
</gene>
<evidence type="ECO:0000313" key="4">
    <source>
        <dbReference type="Proteomes" id="UP000708148"/>
    </source>
</evidence>
<feature type="compositionally biased region" description="Basic residues" evidence="1">
    <location>
        <begin position="192"/>
        <end position="202"/>
    </location>
</feature>
<feature type="compositionally biased region" description="Basic and acidic residues" evidence="1">
    <location>
        <begin position="9"/>
        <end position="22"/>
    </location>
</feature>
<proteinExistence type="predicted"/>
<protein>
    <submittedName>
        <fullName evidence="3">Uncharacterized protein</fullName>
    </submittedName>
</protein>
<feature type="compositionally biased region" description="Polar residues" evidence="1">
    <location>
        <begin position="146"/>
        <end position="158"/>
    </location>
</feature>
<comment type="caution">
    <text evidence="3">The sequence shown here is derived from an EMBL/GenBank/DDBJ whole genome shotgun (WGS) entry which is preliminary data.</text>
</comment>
<feature type="transmembrane region" description="Helical" evidence="2">
    <location>
        <begin position="277"/>
        <end position="298"/>
    </location>
</feature>
<keyword evidence="4" id="KW-1185">Reference proteome</keyword>
<dbReference type="EMBL" id="CAJHUC010000871">
    <property type="protein sequence ID" value="CAD7698675.1"/>
    <property type="molecule type" value="Genomic_DNA"/>
</dbReference>
<dbReference type="Proteomes" id="UP000708148">
    <property type="component" value="Unassembled WGS sequence"/>
</dbReference>
<sequence>MQIRASLKPRGEKMKVKREGRAGKGAGRRVTLPTVVRLTESRGMPTTPTRQRPETPLSASALGEKAPGGTKRKRSSERPNSAPSRGRRKSEASGGGRIASGAARRGRRSSAPQTGAPVAKGTPAAESVPKGSPGSELPPVQVVGSLPTSPMPESQSVAWATPASATAVEDKGGAVNPLFDAPKMDQAERPKRSTGPKGKRTKSPTMAEQLKDLQQENARLRAELQEAKAEQKRKAQEEPDDDTLRTKRAKLPAAVRRPRQISPPAEGIRRPTPVRSIVTTVFTLSLLGAAAVQAPWVLAALKLYLE</sequence>
<accession>A0A8S1IXC4</accession>
<dbReference type="AlphaFoldDB" id="A0A8S1IXC4"/>
<evidence type="ECO:0000256" key="1">
    <source>
        <dbReference type="SAM" id="MobiDB-lite"/>
    </source>
</evidence>
<organism evidence="3 4">
    <name type="scientific">Ostreobium quekettii</name>
    <dbReference type="NCBI Taxonomy" id="121088"/>
    <lineage>
        <taxon>Eukaryota</taxon>
        <taxon>Viridiplantae</taxon>
        <taxon>Chlorophyta</taxon>
        <taxon>core chlorophytes</taxon>
        <taxon>Ulvophyceae</taxon>
        <taxon>TCBD clade</taxon>
        <taxon>Bryopsidales</taxon>
        <taxon>Ostreobineae</taxon>
        <taxon>Ostreobiaceae</taxon>
        <taxon>Ostreobium</taxon>
    </lineage>
</organism>
<keyword evidence="2" id="KW-0472">Membrane</keyword>
<feature type="region of interest" description="Disordered" evidence="1">
    <location>
        <begin position="1"/>
        <end position="268"/>
    </location>
</feature>
<reference evidence="3" key="1">
    <citation type="submission" date="2020-12" db="EMBL/GenBank/DDBJ databases">
        <authorList>
            <person name="Iha C."/>
        </authorList>
    </citation>
    <scope>NUCLEOTIDE SEQUENCE</scope>
</reference>